<comment type="caution">
    <text evidence="7">The sequence shown here is derived from an EMBL/GenBank/DDBJ whole genome shotgun (WGS) entry which is preliminary data.</text>
</comment>
<dbReference type="GO" id="GO:0033926">
    <property type="term" value="F:endo-alpha-N-acetylgalactosaminidase activity"/>
    <property type="evidence" value="ECO:0007669"/>
    <property type="project" value="UniProtKB-UniRule"/>
</dbReference>
<dbReference type="Gene3D" id="1.50.10.10">
    <property type="match status" value="1"/>
</dbReference>
<evidence type="ECO:0000256" key="1">
    <source>
        <dbReference type="ARBA" id="ARBA00000094"/>
    </source>
</evidence>
<comment type="catalytic activity">
    <reaction evidence="1 6">
        <text>Hydrolysis of terminal non-reducing beta-D-fructofuranoside residues in beta-D-fructofuranosides.</text>
        <dbReference type="EC" id="3.2.1.26"/>
    </reaction>
</comment>
<dbReference type="Proteomes" id="UP001630127">
    <property type="component" value="Unassembled WGS sequence"/>
</dbReference>
<evidence type="ECO:0000256" key="5">
    <source>
        <dbReference type="ARBA" id="ARBA00023295"/>
    </source>
</evidence>
<evidence type="ECO:0000256" key="4">
    <source>
        <dbReference type="ARBA" id="ARBA00023277"/>
    </source>
</evidence>
<reference evidence="7 8" key="1">
    <citation type="submission" date="2024-11" db="EMBL/GenBank/DDBJ databases">
        <title>A near-complete genome assembly of Cinchona calisaya.</title>
        <authorList>
            <person name="Lian D.C."/>
            <person name="Zhao X.W."/>
            <person name="Wei L."/>
        </authorList>
    </citation>
    <scope>NUCLEOTIDE SEQUENCE [LARGE SCALE GENOMIC DNA]</scope>
    <source>
        <tissue evidence="7">Nenye</tissue>
    </source>
</reference>
<dbReference type="InterPro" id="IPR012341">
    <property type="entry name" value="6hp_glycosidase-like_sf"/>
</dbReference>
<gene>
    <name evidence="7" type="ORF">ACH5RR_009737</name>
</gene>
<dbReference type="InterPro" id="IPR024746">
    <property type="entry name" value="Glyco_hydro_100"/>
</dbReference>
<name>A0ABD3AI19_9GENT</name>
<dbReference type="FunFam" id="1.50.10.10:FF:000001">
    <property type="entry name" value="probable alkaline/neutral invertase B"/>
    <property type="match status" value="1"/>
</dbReference>
<evidence type="ECO:0000256" key="2">
    <source>
        <dbReference type="ARBA" id="ARBA00007671"/>
    </source>
</evidence>
<evidence type="ECO:0000256" key="3">
    <source>
        <dbReference type="ARBA" id="ARBA00022801"/>
    </source>
</evidence>
<evidence type="ECO:0000313" key="7">
    <source>
        <dbReference type="EMBL" id="KAL3530415.1"/>
    </source>
</evidence>
<proteinExistence type="inferred from homology"/>
<keyword evidence="8" id="KW-1185">Reference proteome</keyword>
<keyword evidence="3 6" id="KW-0378">Hydrolase</keyword>
<dbReference type="EMBL" id="JBJUIK010000004">
    <property type="protein sequence ID" value="KAL3530415.1"/>
    <property type="molecule type" value="Genomic_DNA"/>
</dbReference>
<keyword evidence="4 6" id="KW-0119">Carbohydrate metabolism</keyword>
<dbReference type="SUPFAM" id="SSF48208">
    <property type="entry name" value="Six-hairpin glycosidases"/>
    <property type="match status" value="1"/>
</dbReference>
<sequence>MGSSVEFISGLVRVPCLFTIKSCCIRPSSYFSFRNNVKSNRDKKFGYKQLKGPAELQGFLRIYGDAGVNRLNVEGKLNKRLESLICKCQRAENVSEGIVEGASGKLVNGVASPSSLQNFDGGQWLMDEKAVFTSDNELAAVSEMSDTLQGFGINSIEDEAWNLLRASIVYYCGNPIGTIAANDPSSANILNYDQIFIRDFIPSGIAFLLKGEYDIVRNFILHTLQLQSWEKTMDCYSPGQGLMPASFKVRTVPRDGDDPATEEVLDPDFGEAAIGRVAPVDSGLWWIILLRAYGKSSGDLSVQERIDVQTGIKMILKLCLADGFDMFPTLLVTDGSCMIDRRMGIHGHPLEIQALFYSALLCAREMLVPEEASADLIRALNNRLVALSFHIREYYWIDMKKLNEIYRYTTEEYSYDAVNKFNIYPDQIPPWLVEWMPSKGGYLIGNLQPAHMDFRFFSLGNLWSVISSLATNDQSHAILDLIEAKWEDIVANMPLKICYPALEGEEWRIITGSDPKNTPWSYHNAGSWPTLLWQLTVACIKMNRLEIAENAIKVAERRIARDKWPEYYDTKGGRFIGKQARLFQTWSIAGYLVAKLLIANPNAAKMLINVEDSELVNAFSYALNANPKQKRPRRGLKQSYII</sequence>
<dbReference type="InterPro" id="IPR008928">
    <property type="entry name" value="6-hairpin_glycosidase_sf"/>
</dbReference>
<protein>
    <recommendedName>
        <fullName evidence="6">Alkaline/neutral invertase</fullName>
        <ecNumber evidence="6">3.2.1.26</ecNumber>
    </recommendedName>
</protein>
<comment type="function">
    <text evidence="6">Invertase that cleaves sucrose into glucose and fructose.</text>
</comment>
<evidence type="ECO:0000256" key="6">
    <source>
        <dbReference type="RuleBase" id="RU367047"/>
    </source>
</evidence>
<keyword evidence="5 6" id="KW-0326">Glycosidase</keyword>
<dbReference type="EC" id="3.2.1.26" evidence="6"/>
<dbReference type="AlphaFoldDB" id="A0ABD3AI19"/>
<dbReference type="PANTHER" id="PTHR31916:SF36">
    <property type="entry name" value="ALKALINE_NEUTRAL INVERTASE E, CHLOROPLASTIC"/>
    <property type="match status" value="1"/>
</dbReference>
<organism evidence="7 8">
    <name type="scientific">Cinchona calisaya</name>
    <dbReference type="NCBI Taxonomy" id="153742"/>
    <lineage>
        <taxon>Eukaryota</taxon>
        <taxon>Viridiplantae</taxon>
        <taxon>Streptophyta</taxon>
        <taxon>Embryophyta</taxon>
        <taxon>Tracheophyta</taxon>
        <taxon>Spermatophyta</taxon>
        <taxon>Magnoliopsida</taxon>
        <taxon>eudicotyledons</taxon>
        <taxon>Gunneridae</taxon>
        <taxon>Pentapetalae</taxon>
        <taxon>asterids</taxon>
        <taxon>lamiids</taxon>
        <taxon>Gentianales</taxon>
        <taxon>Rubiaceae</taxon>
        <taxon>Cinchonoideae</taxon>
        <taxon>Cinchoneae</taxon>
        <taxon>Cinchona</taxon>
    </lineage>
</organism>
<dbReference type="Pfam" id="PF12899">
    <property type="entry name" value="Glyco_hydro_100"/>
    <property type="match status" value="1"/>
</dbReference>
<dbReference type="GO" id="GO:0004564">
    <property type="term" value="F:beta-fructofuranosidase activity"/>
    <property type="evidence" value="ECO:0007669"/>
    <property type="project" value="UniProtKB-EC"/>
</dbReference>
<dbReference type="PANTHER" id="PTHR31916">
    <property type="match status" value="1"/>
</dbReference>
<comment type="similarity">
    <text evidence="2 6">Belongs to the glycosyl hydrolase 100 family.</text>
</comment>
<evidence type="ECO:0000313" key="8">
    <source>
        <dbReference type="Proteomes" id="UP001630127"/>
    </source>
</evidence>
<accession>A0ABD3AI19</accession>